<dbReference type="VEuPathDB" id="FungiDB:RO3G_00936"/>
<dbReference type="Proteomes" id="UP000009138">
    <property type="component" value="Unassembled WGS sequence"/>
</dbReference>
<sequence length="57" mass="6195">MTYISLIINDILHVAVLVTPASPNSLDNLPYLNEVAKISSKVGQYDLIGSPTLKKLL</sequence>
<accession>I1BJ52</accession>
<evidence type="ECO:0000313" key="2">
    <source>
        <dbReference type="Proteomes" id="UP000009138"/>
    </source>
</evidence>
<keyword evidence="2" id="KW-1185">Reference proteome</keyword>
<organism evidence="1 2">
    <name type="scientific">Rhizopus delemar (strain RA 99-880 / ATCC MYA-4621 / FGSC 9543 / NRRL 43880)</name>
    <name type="common">Mucormycosis agent</name>
    <name type="synonym">Rhizopus arrhizus var. delemar</name>
    <dbReference type="NCBI Taxonomy" id="246409"/>
    <lineage>
        <taxon>Eukaryota</taxon>
        <taxon>Fungi</taxon>
        <taxon>Fungi incertae sedis</taxon>
        <taxon>Mucoromycota</taxon>
        <taxon>Mucoromycotina</taxon>
        <taxon>Mucoromycetes</taxon>
        <taxon>Mucorales</taxon>
        <taxon>Mucorineae</taxon>
        <taxon>Rhizopodaceae</taxon>
        <taxon>Rhizopus</taxon>
    </lineage>
</organism>
<reference evidence="1 2" key="1">
    <citation type="journal article" date="2009" name="PLoS Genet.">
        <title>Genomic analysis of the basal lineage fungus Rhizopus oryzae reveals a whole-genome duplication.</title>
        <authorList>
            <person name="Ma L.-J."/>
            <person name="Ibrahim A.S."/>
            <person name="Skory C."/>
            <person name="Grabherr M.G."/>
            <person name="Burger G."/>
            <person name="Butler M."/>
            <person name="Elias M."/>
            <person name="Idnurm A."/>
            <person name="Lang B.F."/>
            <person name="Sone T."/>
            <person name="Abe A."/>
            <person name="Calvo S.E."/>
            <person name="Corrochano L.M."/>
            <person name="Engels R."/>
            <person name="Fu J."/>
            <person name="Hansberg W."/>
            <person name="Kim J.-M."/>
            <person name="Kodira C.D."/>
            <person name="Koehrsen M.J."/>
            <person name="Liu B."/>
            <person name="Miranda-Saavedra D."/>
            <person name="O'Leary S."/>
            <person name="Ortiz-Castellanos L."/>
            <person name="Poulter R."/>
            <person name="Rodriguez-Romero J."/>
            <person name="Ruiz-Herrera J."/>
            <person name="Shen Y.-Q."/>
            <person name="Zeng Q."/>
            <person name="Galagan J."/>
            <person name="Birren B.W."/>
            <person name="Cuomo C.A."/>
            <person name="Wickes B.L."/>
        </authorList>
    </citation>
    <scope>NUCLEOTIDE SEQUENCE [LARGE SCALE GENOMIC DNA]</scope>
    <source>
        <strain evidence="2">RA 99-880 / ATCC MYA-4621 / FGSC 9543 / NRRL 43880</strain>
    </source>
</reference>
<name>I1BJ52_RHIO9</name>
<dbReference type="AlphaFoldDB" id="I1BJ52"/>
<proteinExistence type="predicted"/>
<gene>
    <name evidence="1" type="ORF">RO3G_00936</name>
</gene>
<protein>
    <submittedName>
        <fullName evidence="1">Uncharacterized protein</fullName>
    </submittedName>
</protein>
<dbReference type="InParanoid" id="I1BJ52"/>
<dbReference type="RefSeq" id="XP_067511628.1">
    <property type="nucleotide sequence ID" value="XM_067655527.1"/>
</dbReference>
<evidence type="ECO:0000313" key="1">
    <source>
        <dbReference type="EMBL" id="EIE76232.1"/>
    </source>
</evidence>
<dbReference type="EMBL" id="CH476732">
    <property type="protein sequence ID" value="EIE76232.1"/>
    <property type="molecule type" value="Genomic_DNA"/>
</dbReference>
<dbReference type="GeneID" id="93607908"/>